<dbReference type="Proteomes" id="UP001596302">
    <property type="component" value="Unassembled WGS sequence"/>
</dbReference>
<dbReference type="InterPro" id="IPR036165">
    <property type="entry name" value="YefM-like_sf"/>
</dbReference>
<protein>
    <recommendedName>
        <fullName evidence="2">Antitoxin VbhA domain-containing protein</fullName>
    </recommendedName>
</protein>
<sequence>MQPPEVLSFREFRAGLAAALRRVQEPGAEPVFVGAHRRAEAVVMSVEHYEQLVAAAGRREAVGEALASVGAEGIQPSAEGLARLDAVAEGRLSTAQAREQVLARYRR</sequence>
<organism evidence="3 4">
    <name type="scientific">Pseudonocardia hispaniensis</name>
    <dbReference type="NCBI Taxonomy" id="904933"/>
    <lineage>
        <taxon>Bacteria</taxon>
        <taxon>Bacillati</taxon>
        <taxon>Actinomycetota</taxon>
        <taxon>Actinomycetes</taxon>
        <taxon>Pseudonocardiales</taxon>
        <taxon>Pseudonocardiaceae</taxon>
        <taxon>Pseudonocardia</taxon>
    </lineage>
</organism>
<keyword evidence="4" id="KW-1185">Reference proteome</keyword>
<comment type="similarity">
    <text evidence="1">Belongs to the phD/YefM antitoxin family.</text>
</comment>
<dbReference type="Gene3D" id="3.40.1620.10">
    <property type="entry name" value="YefM-like domain"/>
    <property type="match status" value="1"/>
</dbReference>
<dbReference type="RefSeq" id="WP_379586366.1">
    <property type="nucleotide sequence ID" value="NZ_JBHSQW010000035.1"/>
</dbReference>
<reference evidence="4" key="1">
    <citation type="journal article" date="2019" name="Int. J. Syst. Evol. Microbiol.">
        <title>The Global Catalogue of Microorganisms (GCM) 10K type strain sequencing project: providing services to taxonomists for standard genome sequencing and annotation.</title>
        <authorList>
            <consortium name="The Broad Institute Genomics Platform"/>
            <consortium name="The Broad Institute Genome Sequencing Center for Infectious Disease"/>
            <person name="Wu L."/>
            <person name="Ma J."/>
        </authorList>
    </citation>
    <scope>NUCLEOTIDE SEQUENCE [LARGE SCALE GENOMIC DNA]</scope>
    <source>
        <strain evidence="4">CCM 8391</strain>
    </source>
</reference>
<proteinExistence type="inferred from homology"/>
<evidence type="ECO:0000313" key="3">
    <source>
        <dbReference type="EMBL" id="MFC5995951.1"/>
    </source>
</evidence>
<name>A0ABW1J532_9PSEU</name>
<comment type="caution">
    <text evidence="3">The sequence shown here is derived from an EMBL/GenBank/DDBJ whole genome shotgun (WGS) entry which is preliminary data.</text>
</comment>
<dbReference type="Pfam" id="PF18495">
    <property type="entry name" value="VbhA"/>
    <property type="match status" value="1"/>
</dbReference>
<evidence type="ECO:0000259" key="2">
    <source>
        <dbReference type="Pfam" id="PF18495"/>
    </source>
</evidence>
<accession>A0ABW1J532</accession>
<dbReference type="SUPFAM" id="SSF143120">
    <property type="entry name" value="YefM-like"/>
    <property type="match status" value="1"/>
</dbReference>
<dbReference type="EMBL" id="JBHSQW010000035">
    <property type="protein sequence ID" value="MFC5995951.1"/>
    <property type="molecule type" value="Genomic_DNA"/>
</dbReference>
<evidence type="ECO:0000313" key="4">
    <source>
        <dbReference type="Proteomes" id="UP001596302"/>
    </source>
</evidence>
<feature type="domain" description="Antitoxin VbhA" evidence="2">
    <location>
        <begin position="58"/>
        <end position="104"/>
    </location>
</feature>
<dbReference type="Gene3D" id="1.10.8.1050">
    <property type="entry name" value="Antitoxin VbhA-like"/>
    <property type="match status" value="1"/>
</dbReference>
<dbReference type="InterPro" id="IPR033788">
    <property type="entry name" value="VbhA-like"/>
</dbReference>
<evidence type="ECO:0000256" key="1">
    <source>
        <dbReference type="ARBA" id="ARBA00009981"/>
    </source>
</evidence>
<dbReference type="InterPro" id="IPR043038">
    <property type="entry name" value="VbhA_sf"/>
</dbReference>
<dbReference type="InterPro" id="IPR041535">
    <property type="entry name" value="VbhA"/>
</dbReference>
<gene>
    <name evidence="3" type="ORF">ACFQE5_17225</name>
</gene>
<dbReference type="CDD" id="cd11586">
    <property type="entry name" value="VbhA_like"/>
    <property type="match status" value="1"/>
</dbReference>